<protein>
    <recommendedName>
        <fullName evidence="2">RRM domain-containing protein</fullName>
    </recommendedName>
</protein>
<dbReference type="OrthoDB" id="407442at2759"/>
<feature type="domain" description="RRM" evidence="2">
    <location>
        <begin position="9"/>
        <end position="127"/>
    </location>
</feature>
<dbReference type="PANTHER" id="PTHR48037:SF1">
    <property type="entry name" value="RRM DOMAIN-CONTAINING PROTEIN"/>
    <property type="match status" value="1"/>
</dbReference>
<dbReference type="InterPro" id="IPR012677">
    <property type="entry name" value="Nucleotide-bd_a/b_plait_sf"/>
</dbReference>
<dbReference type="Proteomes" id="UP000008370">
    <property type="component" value="Unassembled WGS sequence"/>
</dbReference>
<accession>K5W9D6</accession>
<dbReference type="Pfam" id="PF00076">
    <property type="entry name" value="RRM_1"/>
    <property type="match status" value="1"/>
</dbReference>
<dbReference type="HOGENOM" id="CLU_012062_27_1_1"/>
<dbReference type="RefSeq" id="XP_007395912.1">
    <property type="nucleotide sequence ID" value="XM_007395850.1"/>
</dbReference>
<dbReference type="GeneID" id="18916548"/>
<dbReference type="STRING" id="650164.K5W9D6"/>
<dbReference type="InterPro" id="IPR035979">
    <property type="entry name" value="RBD_domain_sf"/>
</dbReference>
<dbReference type="InterPro" id="IPR000504">
    <property type="entry name" value="RRM_dom"/>
</dbReference>
<sequence>MEEGTKTKKTVFVGNLANEVDETALLETFATFGASMSGALRPAALTTWSGDVIEVQIPPATTDPNRQTGVSHGASLAHMTDRNAAEEKHKGYGFVTFASTADAQDAIDNMDLNELQGKVLRVNLARPSKMPVQGLGNKASMSFTSAGTRSCLTPSFLQFGNRRIGSNNMRSRWQRAVVGPMTSSQIRRS</sequence>
<dbReference type="PANTHER" id="PTHR48037">
    <property type="entry name" value="ATPASE E1"/>
    <property type="match status" value="1"/>
</dbReference>
<dbReference type="EMBL" id="JH930472">
    <property type="protein sequence ID" value="EKM55589.1"/>
    <property type="molecule type" value="Genomic_DNA"/>
</dbReference>
<keyword evidence="4" id="KW-1185">Reference proteome</keyword>
<evidence type="ECO:0000313" key="4">
    <source>
        <dbReference type="Proteomes" id="UP000008370"/>
    </source>
</evidence>
<evidence type="ECO:0000256" key="1">
    <source>
        <dbReference type="PROSITE-ProRule" id="PRU00176"/>
    </source>
</evidence>
<gene>
    <name evidence="3" type="ORF">PHACADRAFT_256317</name>
</gene>
<evidence type="ECO:0000313" key="3">
    <source>
        <dbReference type="EMBL" id="EKM55589.1"/>
    </source>
</evidence>
<dbReference type="PROSITE" id="PS50102">
    <property type="entry name" value="RRM"/>
    <property type="match status" value="1"/>
</dbReference>
<evidence type="ECO:0000259" key="2">
    <source>
        <dbReference type="PROSITE" id="PS50102"/>
    </source>
</evidence>
<dbReference type="KEGG" id="pco:PHACADRAFT_256317"/>
<proteinExistence type="predicted"/>
<dbReference type="Gene3D" id="3.30.70.330">
    <property type="match status" value="1"/>
</dbReference>
<dbReference type="GO" id="GO:0003723">
    <property type="term" value="F:RNA binding"/>
    <property type="evidence" value="ECO:0007669"/>
    <property type="project" value="UniProtKB-UniRule"/>
</dbReference>
<dbReference type="SMART" id="SM00360">
    <property type="entry name" value="RRM"/>
    <property type="match status" value="1"/>
</dbReference>
<name>K5W9D6_PHACS</name>
<reference evidence="3 4" key="1">
    <citation type="journal article" date="2012" name="BMC Genomics">
        <title>Comparative genomics of the white-rot fungi, Phanerochaete carnosa and P. chrysosporium, to elucidate the genetic basis of the distinct wood types they colonize.</title>
        <authorList>
            <person name="Suzuki H."/>
            <person name="MacDonald J."/>
            <person name="Syed K."/>
            <person name="Salamov A."/>
            <person name="Hori C."/>
            <person name="Aerts A."/>
            <person name="Henrissat B."/>
            <person name="Wiebenga A."/>
            <person name="vanKuyk P.A."/>
            <person name="Barry K."/>
            <person name="Lindquist E."/>
            <person name="LaButti K."/>
            <person name="Lapidus A."/>
            <person name="Lucas S."/>
            <person name="Coutinho P."/>
            <person name="Gong Y."/>
            <person name="Samejima M."/>
            <person name="Mahadevan R."/>
            <person name="Abou-Zaid M."/>
            <person name="de Vries R.P."/>
            <person name="Igarashi K."/>
            <person name="Yadav J.S."/>
            <person name="Grigoriev I.V."/>
            <person name="Master E.R."/>
        </authorList>
    </citation>
    <scope>NUCLEOTIDE SEQUENCE [LARGE SCALE GENOMIC DNA]</scope>
    <source>
        <strain evidence="3 4">HHB-10118-sp</strain>
    </source>
</reference>
<keyword evidence="1" id="KW-0694">RNA-binding</keyword>
<dbReference type="AlphaFoldDB" id="K5W9D6"/>
<dbReference type="InParanoid" id="K5W9D6"/>
<dbReference type="SUPFAM" id="SSF54928">
    <property type="entry name" value="RNA-binding domain, RBD"/>
    <property type="match status" value="1"/>
</dbReference>
<organism evidence="3 4">
    <name type="scientific">Phanerochaete carnosa (strain HHB-10118-sp)</name>
    <name type="common">White-rot fungus</name>
    <name type="synonym">Peniophora carnosa</name>
    <dbReference type="NCBI Taxonomy" id="650164"/>
    <lineage>
        <taxon>Eukaryota</taxon>
        <taxon>Fungi</taxon>
        <taxon>Dikarya</taxon>
        <taxon>Basidiomycota</taxon>
        <taxon>Agaricomycotina</taxon>
        <taxon>Agaricomycetes</taxon>
        <taxon>Polyporales</taxon>
        <taxon>Phanerochaetaceae</taxon>
        <taxon>Phanerochaete</taxon>
    </lineage>
</organism>